<feature type="domain" description="Fe2OG dioxygenase" evidence="2">
    <location>
        <begin position="108"/>
        <end position="221"/>
    </location>
</feature>
<dbReference type="PROSITE" id="PS51471">
    <property type="entry name" value="FE2OG_OXY"/>
    <property type="match status" value="1"/>
</dbReference>
<evidence type="ECO:0000256" key="1">
    <source>
        <dbReference type="RuleBase" id="RU003682"/>
    </source>
</evidence>
<dbReference type="Proteomes" id="UP000306229">
    <property type="component" value="Chromosome"/>
</dbReference>
<gene>
    <name evidence="3" type="ORF">FF125_21805</name>
</gene>
<dbReference type="Pfam" id="PF13640">
    <property type="entry name" value="2OG-FeII_Oxy_3"/>
    <property type="match status" value="1"/>
</dbReference>
<dbReference type="InterPro" id="IPR044862">
    <property type="entry name" value="Pro_4_hyd_alph_FE2OG_OXY"/>
</dbReference>
<dbReference type="GO" id="GO:0016491">
    <property type="term" value="F:oxidoreductase activity"/>
    <property type="evidence" value="ECO:0007669"/>
    <property type="project" value="UniProtKB-KW"/>
</dbReference>
<keyword evidence="1" id="KW-0479">Metal-binding</keyword>
<dbReference type="AlphaFoldDB" id="A0A5B7TZR3"/>
<comment type="similarity">
    <text evidence="1">Belongs to the iron/ascorbate-dependent oxidoreductase family.</text>
</comment>
<keyword evidence="1" id="KW-0560">Oxidoreductase</keyword>
<dbReference type="EMBL" id="CP040749">
    <property type="protein sequence ID" value="QCX40953.1"/>
    <property type="molecule type" value="Genomic_DNA"/>
</dbReference>
<dbReference type="KEGG" id="fbe:FF125_21805"/>
<name>A0A5B7TZR3_9FLAO</name>
<accession>A0A5B7TZR3</accession>
<organism evidence="3 4">
    <name type="scientific">Aureibaculum algae</name>
    <dbReference type="NCBI Taxonomy" id="2584122"/>
    <lineage>
        <taxon>Bacteria</taxon>
        <taxon>Pseudomonadati</taxon>
        <taxon>Bacteroidota</taxon>
        <taxon>Flavobacteriia</taxon>
        <taxon>Flavobacteriales</taxon>
        <taxon>Flavobacteriaceae</taxon>
        <taxon>Aureibaculum</taxon>
    </lineage>
</organism>
<keyword evidence="4" id="KW-1185">Reference proteome</keyword>
<dbReference type="GO" id="GO:0046872">
    <property type="term" value="F:metal ion binding"/>
    <property type="evidence" value="ECO:0007669"/>
    <property type="project" value="UniProtKB-KW"/>
</dbReference>
<reference evidence="3 4" key="1">
    <citation type="submission" date="2019-05" db="EMBL/GenBank/DDBJ databases">
        <title>Algicella ahnfeltiae gen. nov., sp. nov., a novel marine bacterium of the family Flavobacteriaceae isolated from a red alga.</title>
        <authorList>
            <person name="Nedashkovskaya O.I."/>
            <person name="Kukhlevskiy A.D."/>
            <person name="Kim S.-G."/>
            <person name="Zhukova N.V."/>
            <person name="Mikhailov V.V."/>
        </authorList>
    </citation>
    <scope>NUCLEOTIDE SEQUENCE [LARGE SCALE GENOMIC DNA]</scope>
    <source>
        <strain evidence="3 4">10Alg115</strain>
    </source>
</reference>
<evidence type="ECO:0000259" key="2">
    <source>
        <dbReference type="PROSITE" id="PS51471"/>
    </source>
</evidence>
<dbReference type="Gene3D" id="2.60.120.620">
    <property type="entry name" value="q2cbj1_9rhob like domain"/>
    <property type="match status" value="1"/>
</dbReference>
<proteinExistence type="inferred from homology"/>
<keyword evidence="1" id="KW-0408">Iron</keyword>
<evidence type="ECO:0000313" key="3">
    <source>
        <dbReference type="EMBL" id="QCX40953.1"/>
    </source>
</evidence>
<dbReference type="OrthoDB" id="9783171at2"/>
<protein>
    <submittedName>
        <fullName evidence="3">2OG-Fe(II) oxygenase</fullName>
    </submittedName>
</protein>
<dbReference type="InterPro" id="IPR005123">
    <property type="entry name" value="Oxoglu/Fe-dep_dioxygenase_dom"/>
</dbReference>
<sequence>MLFVEYRRETIATLLLKRLTEQKVDLKRQFIDSKPLIGHFVLDNLLPNDLTKEIHEKFPSTKEVIQKKNIRESKYIAYQMNAYDSLLEETIYAFQDKRVVNIIKEICDLDSVLPDENLYAGGLSMMGKENFLNPHLDNSHDADLKNWRVLNLLFYVTPDWKKSSGGSLELWPKGLKAPSIEITSKFNRLVVMSTHKNSWHSVNKVTTEGVRCCVSNYYFSENPIHNSDKFHVTTFRGRSNQKLIDILLRLDNQLRKGVRKLFKIGIRENPHKYKK</sequence>
<evidence type="ECO:0000313" key="4">
    <source>
        <dbReference type="Proteomes" id="UP000306229"/>
    </source>
</evidence>